<feature type="transmembrane region" description="Helical" evidence="2">
    <location>
        <begin position="66"/>
        <end position="86"/>
    </location>
</feature>
<dbReference type="GO" id="GO:0004190">
    <property type="term" value="F:aspartic-type endopeptidase activity"/>
    <property type="evidence" value="ECO:0007669"/>
    <property type="project" value="InterPro"/>
</dbReference>
<dbReference type="InterPro" id="IPR050882">
    <property type="entry name" value="Prepilin_peptidase/N-MTase"/>
</dbReference>
<dbReference type="InterPro" id="IPR000045">
    <property type="entry name" value="Prepilin_IV_endopep_pep"/>
</dbReference>
<feature type="transmembrane region" description="Helical" evidence="2">
    <location>
        <begin position="98"/>
        <end position="118"/>
    </location>
</feature>
<organism evidence="4 5">
    <name type="scientific">Candidatus Dojkabacteria bacterium</name>
    <dbReference type="NCBI Taxonomy" id="2099670"/>
    <lineage>
        <taxon>Bacteria</taxon>
        <taxon>Candidatus Dojkabacteria</taxon>
    </lineage>
</organism>
<evidence type="ECO:0000313" key="4">
    <source>
        <dbReference type="EMBL" id="MBW7953684.1"/>
    </source>
</evidence>
<proteinExistence type="inferred from homology"/>
<dbReference type="EMBL" id="JACFOF010000005">
    <property type="protein sequence ID" value="MBW7953684.1"/>
    <property type="molecule type" value="Genomic_DNA"/>
</dbReference>
<feature type="transmembrane region" description="Helical" evidence="2">
    <location>
        <begin position="130"/>
        <end position="151"/>
    </location>
</feature>
<feature type="transmembrane region" description="Helical" evidence="2">
    <location>
        <begin position="171"/>
        <end position="200"/>
    </location>
</feature>
<dbReference type="AlphaFoldDB" id="A0A952AH41"/>
<feature type="transmembrane region" description="Helical" evidence="2">
    <location>
        <begin position="207"/>
        <end position="226"/>
    </location>
</feature>
<protein>
    <recommendedName>
        <fullName evidence="3">Prepilin type IV endopeptidase peptidase domain-containing protein</fullName>
    </recommendedName>
</protein>
<evidence type="ECO:0000256" key="2">
    <source>
        <dbReference type="SAM" id="Phobius"/>
    </source>
</evidence>
<gene>
    <name evidence="4" type="ORF">H3C67_02765</name>
</gene>
<dbReference type="GO" id="GO:0006465">
    <property type="term" value="P:signal peptide processing"/>
    <property type="evidence" value="ECO:0007669"/>
    <property type="project" value="TreeGrafter"/>
</dbReference>
<dbReference type="PANTHER" id="PTHR30487">
    <property type="entry name" value="TYPE 4 PREPILIN-LIKE PROTEINS LEADER PEPTIDE-PROCESSING ENZYME"/>
    <property type="match status" value="1"/>
</dbReference>
<reference evidence="4" key="1">
    <citation type="journal article" date="2022" name="ISME J.">
        <title>A general approach to explore prokaryotic protein glycosylation reveals the unique surface layer modulation of an anammox bacterium.</title>
        <authorList>
            <person name="Pabst M."/>
            <person name="Grouzdev D.S."/>
            <person name="Lawson C.E."/>
            <person name="Kleikamp H.B.C."/>
            <person name="de Ram C."/>
            <person name="Louwen R."/>
            <person name="Lin Y.M."/>
            <person name="Lucker S."/>
            <person name="van Loosdrecht M.C.M."/>
            <person name="Laureni M."/>
        </authorList>
    </citation>
    <scope>NUCLEOTIDE SEQUENCE</scope>
    <source>
        <strain evidence="4">BROCD043</strain>
    </source>
</reference>
<keyword evidence="2" id="KW-0812">Transmembrane</keyword>
<evidence type="ECO:0000313" key="5">
    <source>
        <dbReference type="Proteomes" id="UP000781173"/>
    </source>
</evidence>
<evidence type="ECO:0000256" key="1">
    <source>
        <dbReference type="ARBA" id="ARBA00005801"/>
    </source>
</evidence>
<dbReference type="Proteomes" id="UP000781173">
    <property type="component" value="Unassembled WGS sequence"/>
</dbReference>
<accession>A0A952AH41</accession>
<dbReference type="GO" id="GO:0005886">
    <property type="term" value="C:plasma membrane"/>
    <property type="evidence" value="ECO:0007669"/>
    <property type="project" value="TreeGrafter"/>
</dbReference>
<evidence type="ECO:0000259" key="3">
    <source>
        <dbReference type="Pfam" id="PF01478"/>
    </source>
</evidence>
<keyword evidence="2" id="KW-0472">Membrane</keyword>
<name>A0A952AH41_9BACT</name>
<sequence length="243" mass="26778">MQLVFFGSFVLGFLTRTIVLSENISKAKYKFDSKNLVLDLIFATMLSLISYGLIERIAQSEYLGGFLAYLIFVIVFIVLYLLYFLAVSDLVFMSVPVLPLFVLLAVLLTVNVVMLIFLGTGGLNLWGNTVIYPVSNITAGLILSFLVWLIVKATHEKGMGSGDIYLAGAMGLLLGLSMSFVAFYITILTATGVGLGFALYKKKLRGVPIPFVPFIVVGIITTFLLWSDLLPFVQQSLNLTFLR</sequence>
<comment type="similarity">
    <text evidence="1">Belongs to the peptidase A24 family.</text>
</comment>
<dbReference type="PANTHER" id="PTHR30487:SF0">
    <property type="entry name" value="PREPILIN LEADER PEPTIDASE_N-METHYLTRANSFERASE-RELATED"/>
    <property type="match status" value="1"/>
</dbReference>
<comment type="caution">
    <text evidence="4">The sequence shown here is derived from an EMBL/GenBank/DDBJ whole genome shotgun (WGS) entry which is preliminary data.</text>
</comment>
<keyword evidence="2" id="KW-1133">Transmembrane helix</keyword>
<feature type="domain" description="Prepilin type IV endopeptidase peptidase" evidence="3">
    <location>
        <begin position="77"/>
        <end position="194"/>
    </location>
</feature>
<dbReference type="Pfam" id="PF01478">
    <property type="entry name" value="Peptidase_A24"/>
    <property type="match status" value="1"/>
</dbReference>
<feature type="transmembrane region" description="Helical" evidence="2">
    <location>
        <begin position="37"/>
        <end position="54"/>
    </location>
</feature>